<dbReference type="Gene3D" id="3.90.940.10">
    <property type="match status" value="1"/>
</dbReference>
<dbReference type="EMBL" id="UFUW01000001">
    <property type="protein sequence ID" value="SUX25046.1"/>
    <property type="molecule type" value="Genomic_DNA"/>
</dbReference>
<dbReference type="PANTHER" id="PTHR34476">
    <property type="entry name" value="DNA-DIRECTED RNA POLYMERASE SUBUNIT OMEGA"/>
    <property type="match status" value="1"/>
</dbReference>
<dbReference type="EC" id="2.7.7.6" evidence="2 11"/>
<evidence type="ECO:0000256" key="5">
    <source>
        <dbReference type="ARBA" id="ARBA00022679"/>
    </source>
</evidence>
<keyword evidence="6 11" id="KW-0548">Nucleotidyltransferase</keyword>
<evidence type="ECO:0000256" key="4">
    <source>
        <dbReference type="ARBA" id="ARBA00022478"/>
    </source>
</evidence>
<dbReference type="SMART" id="SM01409">
    <property type="entry name" value="RNA_pol_Rpb6"/>
    <property type="match status" value="1"/>
</dbReference>
<dbReference type="RefSeq" id="WP_115612346.1">
    <property type="nucleotide sequence ID" value="NZ_JBHLZC010000001.1"/>
</dbReference>
<dbReference type="NCBIfam" id="TIGR00690">
    <property type="entry name" value="rpoZ"/>
    <property type="match status" value="1"/>
</dbReference>
<evidence type="ECO:0000256" key="8">
    <source>
        <dbReference type="ARBA" id="ARBA00029924"/>
    </source>
</evidence>
<dbReference type="PANTHER" id="PTHR34476:SF1">
    <property type="entry name" value="DNA-DIRECTED RNA POLYMERASE SUBUNIT OMEGA"/>
    <property type="match status" value="1"/>
</dbReference>
<evidence type="ECO:0000256" key="10">
    <source>
        <dbReference type="ARBA" id="ARBA00048552"/>
    </source>
</evidence>
<evidence type="ECO:0000313" key="12">
    <source>
        <dbReference type="EMBL" id="SUX25046.1"/>
    </source>
</evidence>
<dbReference type="InterPro" id="IPR006110">
    <property type="entry name" value="Pol_omega/Rpo6/RPB6"/>
</dbReference>
<comment type="subunit">
    <text evidence="11">The RNAP catalytic core consists of 2 alpha, 1 beta, 1 beta' and 1 omega subunit. When a sigma factor is associated with the core the holoenzyme is formed, which can initiate transcription.</text>
</comment>
<evidence type="ECO:0000256" key="3">
    <source>
        <dbReference type="ARBA" id="ARBA00013725"/>
    </source>
</evidence>
<dbReference type="Proteomes" id="UP000254572">
    <property type="component" value="Unassembled WGS sequence"/>
</dbReference>
<dbReference type="InterPro" id="IPR003716">
    <property type="entry name" value="DNA-dir_RNA_pol_omega"/>
</dbReference>
<accession>A0A381EDI4</accession>
<dbReference type="InterPro" id="IPR036161">
    <property type="entry name" value="RPB6/omega-like_sf"/>
</dbReference>
<keyword evidence="4 11" id="KW-0240">DNA-directed RNA polymerase</keyword>
<evidence type="ECO:0000256" key="1">
    <source>
        <dbReference type="ARBA" id="ARBA00006711"/>
    </source>
</evidence>
<evidence type="ECO:0000313" key="13">
    <source>
        <dbReference type="Proteomes" id="UP000254572"/>
    </source>
</evidence>
<keyword evidence="5 11" id="KW-0808">Transferase</keyword>
<sequence length="106" mass="11464">MARVTVEDCLKDQNNRFRLVLAASRRARQIANGHLPLVQPEHDKVTVIALREIQEGKTTIDGLLSDNKPVTPAPPPVVAERIIIAADDENDGDEDCIAGNGASRGD</sequence>
<dbReference type="GO" id="GO:0003677">
    <property type="term" value="F:DNA binding"/>
    <property type="evidence" value="ECO:0007669"/>
    <property type="project" value="UniProtKB-UniRule"/>
</dbReference>
<evidence type="ECO:0000256" key="7">
    <source>
        <dbReference type="ARBA" id="ARBA00023163"/>
    </source>
</evidence>
<comment type="similarity">
    <text evidence="1 11">Belongs to the RNA polymerase subunit omega family.</text>
</comment>
<dbReference type="HAMAP" id="MF_00366">
    <property type="entry name" value="RNApol_bact_RpoZ"/>
    <property type="match status" value="1"/>
</dbReference>
<evidence type="ECO:0000256" key="11">
    <source>
        <dbReference type="HAMAP-Rule" id="MF_00366"/>
    </source>
</evidence>
<dbReference type="GO" id="GO:0003899">
    <property type="term" value="F:DNA-directed RNA polymerase activity"/>
    <property type="evidence" value="ECO:0007669"/>
    <property type="project" value="UniProtKB-UniRule"/>
</dbReference>
<comment type="catalytic activity">
    <reaction evidence="10 11">
        <text>RNA(n) + a ribonucleoside 5'-triphosphate = RNA(n+1) + diphosphate</text>
        <dbReference type="Rhea" id="RHEA:21248"/>
        <dbReference type="Rhea" id="RHEA-COMP:14527"/>
        <dbReference type="Rhea" id="RHEA-COMP:17342"/>
        <dbReference type="ChEBI" id="CHEBI:33019"/>
        <dbReference type="ChEBI" id="CHEBI:61557"/>
        <dbReference type="ChEBI" id="CHEBI:140395"/>
        <dbReference type="EC" id="2.7.7.6"/>
    </reaction>
</comment>
<dbReference type="AlphaFoldDB" id="A0A381EDI4"/>
<dbReference type="Pfam" id="PF01192">
    <property type="entry name" value="RNA_pol_Rpb6"/>
    <property type="match status" value="1"/>
</dbReference>
<dbReference type="GO" id="GO:0006351">
    <property type="term" value="P:DNA-templated transcription"/>
    <property type="evidence" value="ECO:0007669"/>
    <property type="project" value="UniProtKB-UniRule"/>
</dbReference>
<protein>
    <recommendedName>
        <fullName evidence="3 11">DNA-directed RNA polymerase subunit omega</fullName>
        <shortName evidence="11">RNAP omega subunit</shortName>
        <ecNumber evidence="2 11">2.7.7.6</ecNumber>
    </recommendedName>
    <alternativeName>
        <fullName evidence="9 11">RNA polymerase omega subunit</fullName>
    </alternativeName>
    <alternativeName>
        <fullName evidence="8 11">Transcriptase subunit omega</fullName>
    </alternativeName>
</protein>
<evidence type="ECO:0000256" key="6">
    <source>
        <dbReference type="ARBA" id="ARBA00022695"/>
    </source>
</evidence>
<evidence type="ECO:0000256" key="9">
    <source>
        <dbReference type="ARBA" id="ARBA00030998"/>
    </source>
</evidence>
<reference evidence="12 13" key="1">
    <citation type="submission" date="2018-06" db="EMBL/GenBank/DDBJ databases">
        <authorList>
            <consortium name="Pathogen Informatics"/>
            <person name="Doyle S."/>
        </authorList>
    </citation>
    <scope>NUCLEOTIDE SEQUENCE [LARGE SCALE GENOMIC DNA]</scope>
    <source>
        <strain evidence="12 13">NCTC13294</strain>
    </source>
</reference>
<dbReference type="SUPFAM" id="SSF63562">
    <property type="entry name" value="RPB6/omega subunit-like"/>
    <property type="match status" value="1"/>
</dbReference>
<proteinExistence type="inferred from homology"/>
<keyword evidence="7 11" id="KW-0804">Transcription</keyword>
<name>A0A381EDI4_9GAMM</name>
<gene>
    <name evidence="11 12" type="primary">rpoZ</name>
    <name evidence="12" type="ORF">NCTC13294_02214</name>
</gene>
<keyword evidence="13" id="KW-1185">Reference proteome</keyword>
<comment type="function">
    <text evidence="11">Promotes RNA polymerase assembly. Latches the N- and C-terminal regions of the beta' subunit thereby facilitating its interaction with the beta and alpha subunits.</text>
</comment>
<dbReference type="OrthoDB" id="9796300at2"/>
<evidence type="ECO:0000256" key="2">
    <source>
        <dbReference type="ARBA" id="ARBA00012418"/>
    </source>
</evidence>
<organism evidence="12 13">
    <name type="scientific">Cardiobacterium valvarum</name>
    <dbReference type="NCBI Taxonomy" id="194702"/>
    <lineage>
        <taxon>Bacteria</taxon>
        <taxon>Pseudomonadati</taxon>
        <taxon>Pseudomonadota</taxon>
        <taxon>Gammaproteobacteria</taxon>
        <taxon>Cardiobacteriales</taxon>
        <taxon>Cardiobacteriaceae</taxon>
        <taxon>Cardiobacterium</taxon>
    </lineage>
</organism>
<dbReference type="GO" id="GO:0000428">
    <property type="term" value="C:DNA-directed RNA polymerase complex"/>
    <property type="evidence" value="ECO:0007669"/>
    <property type="project" value="UniProtKB-KW"/>
</dbReference>